<evidence type="ECO:0000313" key="4">
    <source>
        <dbReference type="EMBL" id="RMS46050.1"/>
    </source>
</evidence>
<evidence type="ECO:0000313" key="5">
    <source>
        <dbReference type="Proteomes" id="UP000050469"/>
    </source>
</evidence>
<evidence type="ECO:0000259" key="2">
    <source>
        <dbReference type="Pfam" id="PF13817"/>
    </source>
</evidence>
<gene>
    <name evidence="3" type="ORF">ALO53_02950</name>
    <name evidence="4" type="ORF">ALP66_02735</name>
</gene>
<organism evidence="3 5">
    <name type="scientific">Pseudomonas amygdali pv. photiniae</name>
    <dbReference type="NCBI Taxonomy" id="251724"/>
    <lineage>
        <taxon>Bacteria</taxon>
        <taxon>Pseudomonadati</taxon>
        <taxon>Pseudomonadota</taxon>
        <taxon>Gammaproteobacteria</taxon>
        <taxon>Pseudomonadales</taxon>
        <taxon>Pseudomonadaceae</taxon>
        <taxon>Pseudomonas</taxon>
        <taxon>Pseudomonas amygdali</taxon>
    </lineage>
</organism>
<dbReference type="InterPro" id="IPR052344">
    <property type="entry name" value="Transposase-related"/>
</dbReference>
<dbReference type="PANTHER" id="PTHR33678">
    <property type="entry name" value="BLL1576 PROTEIN"/>
    <property type="match status" value="1"/>
</dbReference>
<dbReference type="Proteomes" id="UP000050469">
    <property type="component" value="Unassembled WGS sequence"/>
</dbReference>
<dbReference type="Pfam" id="PF13817">
    <property type="entry name" value="DDE_Tnp_IS66_C"/>
    <property type="match status" value="1"/>
</dbReference>
<comment type="caution">
    <text evidence="3">The sequence shown here is derived from an EMBL/GenBank/DDBJ whole genome shotgun (WGS) entry which is preliminary data.</text>
</comment>
<dbReference type="EMBL" id="LJQO01000227">
    <property type="protein sequence ID" value="KPX73474.1"/>
    <property type="molecule type" value="Genomic_DNA"/>
</dbReference>
<dbReference type="PANTHER" id="PTHR33678:SF1">
    <property type="entry name" value="BLL1576 PROTEIN"/>
    <property type="match status" value="1"/>
</dbReference>
<reference evidence="4 6" key="2">
    <citation type="submission" date="2018-08" db="EMBL/GenBank/DDBJ databases">
        <title>Recombination of ecologically and evolutionarily significant loci maintains genetic cohesion in the Pseudomonas syringae species complex.</title>
        <authorList>
            <person name="Dillon M."/>
            <person name="Thakur S."/>
            <person name="Almeida R.N.D."/>
            <person name="Weir B.S."/>
            <person name="Guttman D.S."/>
        </authorList>
    </citation>
    <scope>NUCLEOTIDE SEQUENCE [LARGE SCALE GENOMIC DNA]</scope>
    <source>
        <strain evidence="4 6">ICMP 7847</strain>
    </source>
</reference>
<evidence type="ECO:0000313" key="3">
    <source>
        <dbReference type="EMBL" id="KPX73474.1"/>
    </source>
</evidence>
<dbReference type="InterPro" id="IPR039552">
    <property type="entry name" value="IS66_C"/>
</dbReference>
<protein>
    <submittedName>
        <fullName evidence="3">ISPpu14, transposase Orf3</fullName>
    </submittedName>
</protein>
<feature type="domain" description="Transposase IS66 C-terminal" evidence="2">
    <location>
        <begin position="320"/>
        <end position="357"/>
    </location>
</feature>
<proteinExistence type="predicted"/>
<dbReference type="AlphaFoldDB" id="A0A0P9TKP4"/>
<evidence type="ECO:0000313" key="6">
    <source>
        <dbReference type="Proteomes" id="UP000270873"/>
    </source>
</evidence>
<dbReference type="Proteomes" id="UP000270873">
    <property type="component" value="Unassembled WGS sequence"/>
</dbReference>
<dbReference type="EMBL" id="RBSP01000567">
    <property type="protein sequence ID" value="RMS46050.1"/>
    <property type="molecule type" value="Genomic_DNA"/>
</dbReference>
<sequence>MFTVERHVRGKWVCYDCETLIQAPVPAQVIDKGIPTTGLLAHVMIAKFADHLPLYRQESIFGRAGLAIPRSTLAQWIGVTGVQLQPLVDALREVVLGQQVIHADETPVHMLMPGTKKTHRSYVWAYATSQFSDLAAVVYDFSPSRAGEHARNFLQDWRGKLVCDDFGGYKASFELGVTEIGCMAHARRKFFDLHVANKSQLAEQALHSIGGLYEVERQAKDMSDEDRWRLRQEMAVPIAEKLHEWMLAQRALVPEGSATAKALDYSLKRWVALTHYLDDGAVPIDNNWCENQISPWALGRKNWLFAGSLRSGKRAAAIMSLIQSARLNGHDPYAYLKDVLTRLPTQRASEISELLPHRWAPRLIAQGVLG</sequence>
<dbReference type="Pfam" id="PF03050">
    <property type="entry name" value="DDE_Tnp_IS66"/>
    <property type="match status" value="1"/>
</dbReference>
<evidence type="ECO:0000259" key="1">
    <source>
        <dbReference type="Pfam" id="PF03050"/>
    </source>
</evidence>
<accession>A0A0P9TKP4</accession>
<feature type="domain" description="Transposase IS66 central" evidence="1">
    <location>
        <begin position="32"/>
        <end position="313"/>
    </location>
</feature>
<dbReference type="InterPro" id="IPR004291">
    <property type="entry name" value="Transposase_IS66_central"/>
</dbReference>
<dbReference type="PATRIC" id="fig|251724.3.peg.4022"/>
<reference evidence="3 5" key="1">
    <citation type="submission" date="2015-09" db="EMBL/GenBank/DDBJ databases">
        <title>Genome announcement of multiple Pseudomonas syringae strains.</title>
        <authorList>
            <person name="Thakur S."/>
            <person name="Wang P.W."/>
            <person name="Gong Y."/>
            <person name="Weir B.S."/>
            <person name="Guttman D.S."/>
        </authorList>
    </citation>
    <scope>NUCLEOTIDE SEQUENCE [LARGE SCALE GENOMIC DNA]</scope>
    <source>
        <strain evidence="3 5">ICMP7840</strain>
    </source>
</reference>
<name>A0A0P9TKP4_PSEA0</name>
<dbReference type="NCBIfam" id="NF033517">
    <property type="entry name" value="transpos_IS66"/>
    <property type="match status" value="1"/>
</dbReference>